<dbReference type="Proteomes" id="UP000663829">
    <property type="component" value="Unassembled WGS sequence"/>
</dbReference>
<dbReference type="Gene3D" id="1.10.10.1070">
    <property type="entry name" value="Zinc finger, BED domain-containing"/>
    <property type="match status" value="1"/>
</dbReference>
<dbReference type="Proteomes" id="UP000681722">
    <property type="component" value="Unassembled WGS sequence"/>
</dbReference>
<sequence>MSLVNAKSNNNLTTKLPALVTAKDPTISFIKPAVSRSDCWTSFSQIKLSKVSQDYVVCLSCRTVLKWISGNGRQRTISSYCEAQPNDYATIKHQRTEACVEYCAVDSRSFESVSGDGFISLVKQLMNAGAIVGTAVPVKELLPHSSTVCRLRGKFIYSTDNQSIEEIPDTYNEKSSRPCINTDKCVAQTKLYDYLIEGNFMIVPNFYFGCAILEALLQST</sequence>
<feature type="domain" description="Hermes trasposase DNA-binding" evidence="1">
    <location>
        <begin position="92"/>
        <end position="147"/>
    </location>
</feature>
<evidence type="ECO:0000313" key="3">
    <source>
        <dbReference type="EMBL" id="CAF4002159.1"/>
    </source>
</evidence>
<reference evidence="2" key="1">
    <citation type="submission" date="2021-02" db="EMBL/GenBank/DDBJ databases">
        <authorList>
            <person name="Nowell W R."/>
        </authorList>
    </citation>
    <scope>NUCLEOTIDE SEQUENCE</scope>
</reference>
<dbReference type="Pfam" id="PF10683">
    <property type="entry name" value="DBD_Tnp_Hermes"/>
    <property type="match status" value="1"/>
</dbReference>
<proteinExistence type="predicted"/>
<gene>
    <name evidence="2" type="ORF">GPM918_LOCUS25608</name>
    <name evidence="3" type="ORF">SRO942_LOCUS25616</name>
</gene>
<keyword evidence="4" id="KW-1185">Reference proteome</keyword>
<organism evidence="2 4">
    <name type="scientific">Didymodactylos carnosus</name>
    <dbReference type="NCBI Taxonomy" id="1234261"/>
    <lineage>
        <taxon>Eukaryota</taxon>
        <taxon>Metazoa</taxon>
        <taxon>Spiralia</taxon>
        <taxon>Gnathifera</taxon>
        <taxon>Rotifera</taxon>
        <taxon>Eurotatoria</taxon>
        <taxon>Bdelloidea</taxon>
        <taxon>Philodinida</taxon>
        <taxon>Philodinidae</taxon>
        <taxon>Didymodactylos</taxon>
    </lineage>
</organism>
<dbReference type="InterPro" id="IPR018473">
    <property type="entry name" value="Hermes_transposase_DNA-db"/>
</dbReference>
<evidence type="ECO:0000259" key="1">
    <source>
        <dbReference type="Pfam" id="PF10683"/>
    </source>
</evidence>
<dbReference type="EMBL" id="CAJNOQ010010002">
    <property type="protein sequence ID" value="CAF1239963.1"/>
    <property type="molecule type" value="Genomic_DNA"/>
</dbReference>
<dbReference type="EMBL" id="CAJOBC010010077">
    <property type="protein sequence ID" value="CAF4002159.1"/>
    <property type="molecule type" value="Genomic_DNA"/>
</dbReference>
<evidence type="ECO:0000313" key="2">
    <source>
        <dbReference type="EMBL" id="CAF1239963.1"/>
    </source>
</evidence>
<comment type="caution">
    <text evidence="2">The sequence shown here is derived from an EMBL/GenBank/DDBJ whole genome shotgun (WGS) entry which is preliminary data.</text>
</comment>
<dbReference type="AlphaFoldDB" id="A0A814Z9Q5"/>
<name>A0A814Z9Q5_9BILA</name>
<protein>
    <recommendedName>
        <fullName evidence="1">Hermes trasposase DNA-binding domain-containing protein</fullName>
    </recommendedName>
</protein>
<accession>A0A814Z9Q5</accession>
<evidence type="ECO:0000313" key="4">
    <source>
        <dbReference type="Proteomes" id="UP000663829"/>
    </source>
</evidence>
<dbReference type="OrthoDB" id="10051975at2759"/>
<dbReference type="SUPFAM" id="SSF140996">
    <property type="entry name" value="Hermes dimerisation domain"/>
    <property type="match status" value="1"/>
</dbReference>